<dbReference type="GO" id="GO:0032259">
    <property type="term" value="P:methylation"/>
    <property type="evidence" value="ECO:0007669"/>
    <property type="project" value="UniProtKB-KW"/>
</dbReference>
<feature type="non-terminal residue" evidence="6">
    <location>
        <position position="259"/>
    </location>
</feature>
<comment type="caution">
    <text evidence="6">The sequence shown here is derived from an EMBL/GenBank/DDBJ whole genome shotgun (WGS) entry which is preliminary data.</text>
</comment>
<evidence type="ECO:0000313" key="6">
    <source>
        <dbReference type="EMBL" id="GAH08841.1"/>
    </source>
</evidence>
<dbReference type="AlphaFoldDB" id="X1CKB7"/>
<sequence>RDLDDRIAWLVDDLAQVLAQADMASILQDFGKRTAKEDPVVHFYETFLMAYDPKVREMRGVYYTPEPVVSYIVRSIDHLLKARFDKPQGLADPNVYVLDPAVGTATFLYMVVNEIHDAIASQGQKGLWNDYVAEKLLPRIFGFELLMAPYAIAHLKLGLLLKETGYQFQSDQRLGIYLTNTLEEAFKKSELLAGFNEYIVDEANAAAEIKKEKPIMVVLGNPPYSVSSLNRGEWIDTLLDDYKQGLHEKKLNIDDDYIK</sequence>
<keyword evidence="3" id="KW-0808">Transferase</keyword>
<keyword evidence="2" id="KW-0489">Methyltransferase</keyword>
<dbReference type="SUPFAM" id="SSF53335">
    <property type="entry name" value="S-adenosyl-L-methionine-dependent methyltransferases"/>
    <property type="match status" value="1"/>
</dbReference>
<gene>
    <name evidence="6" type="ORF">S01H4_53852</name>
</gene>
<reference evidence="6" key="1">
    <citation type="journal article" date="2014" name="Front. Microbiol.">
        <title>High frequency of phylogenetically diverse reductive dehalogenase-homologous genes in deep subseafloor sedimentary metagenomes.</title>
        <authorList>
            <person name="Kawai M."/>
            <person name="Futagami T."/>
            <person name="Toyoda A."/>
            <person name="Takaki Y."/>
            <person name="Nishi S."/>
            <person name="Hori S."/>
            <person name="Arai W."/>
            <person name="Tsubouchi T."/>
            <person name="Morono Y."/>
            <person name="Uchiyama I."/>
            <person name="Ito T."/>
            <person name="Fujiyama A."/>
            <person name="Inagaki F."/>
            <person name="Takami H."/>
        </authorList>
    </citation>
    <scope>NUCLEOTIDE SEQUENCE</scope>
    <source>
        <strain evidence="6">Expedition CK06-06</strain>
    </source>
</reference>
<dbReference type="EMBL" id="BART01030932">
    <property type="protein sequence ID" value="GAH08841.1"/>
    <property type="molecule type" value="Genomic_DNA"/>
</dbReference>
<evidence type="ECO:0000256" key="4">
    <source>
        <dbReference type="ARBA" id="ARBA00047942"/>
    </source>
</evidence>
<dbReference type="GO" id="GO:0009007">
    <property type="term" value="F:site-specific DNA-methyltransferase (adenine-specific) activity"/>
    <property type="evidence" value="ECO:0007669"/>
    <property type="project" value="UniProtKB-EC"/>
</dbReference>
<dbReference type="InterPro" id="IPR003356">
    <property type="entry name" value="DNA_methylase_A-5"/>
</dbReference>
<dbReference type="EC" id="2.1.1.72" evidence="1"/>
<feature type="domain" description="DNA methylase adenine-specific" evidence="5">
    <location>
        <begin position="37"/>
        <end position="229"/>
    </location>
</feature>
<name>X1CKB7_9ZZZZ</name>
<organism evidence="6">
    <name type="scientific">marine sediment metagenome</name>
    <dbReference type="NCBI Taxonomy" id="412755"/>
    <lineage>
        <taxon>unclassified sequences</taxon>
        <taxon>metagenomes</taxon>
        <taxon>ecological metagenomes</taxon>
    </lineage>
</organism>
<dbReference type="GO" id="GO:0008170">
    <property type="term" value="F:N-methyltransferase activity"/>
    <property type="evidence" value="ECO:0007669"/>
    <property type="project" value="InterPro"/>
</dbReference>
<evidence type="ECO:0000259" key="5">
    <source>
        <dbReference type="Pfam" id="PF02384"/>
    </source>
</evidence>
<protein>
    <recommendedName>
        <fullName evidence="1">site-specific DNA-methyltransferase (adenine-specific)</fullName>
        <ecNumber evidence="1">2.1.1.72</ecNumber>
    </recommendedName>
</protein>
<evidence type="ECO:0000256" key="3">
    <source>
        <dbReference type="ARBA" id="ARBA00022679"/>
    </source>
</evidence>
<proteinExistence type="predicted"/>
<dbReference type="Gene3D" id="3.40.50.150">
    <property type="entry name" value="Vaccinia Virus protein VP39"/>
    <property type="match status" value="1"/>
</dbReference>
<dbReference type="PANTHER" id="PTHR33841:SF1">
    <property type="entry name" value="DNA METHYLTRANSFERASE A"/>
    <property type="match status" value="1"/>
</dbReference>
<dbReference type="PANTHER" id="PTHR33841">
    <property type="entry name" value="DNA METHYLTRANSFERASE YEEA-RELATED"/>
    <property type="match status" value="1"/>
</dbReference>
<dbReference type="Pfam" id="PF02384">
    <property type="entry name" value="N6_Mtase"/>
    <property type="match status" value="1"/>
</dbReference>
<dbReference type="InterPro" id="IPR029063">
    <property type="entry name" value="SAM-dependent_MTases_sf"/>
</dbReference>
<dbReference type="PRINTS" id="PR00507">
    <property type="entry name" value="N12N6MTFRASE"/>
</dbReference>
<dbReference type="GO" id="GO:0003677">
    <property type="term" value="F:DNA binding"/>
    <property type="evidence" value="ECO:0007669"/>
    <property type="project" value="InterPro"/>
</dbReference>
<evidence type="ECO:0000256" key="1">
    <source>
        <dbReference type="ARBA" id="ARBA00011900"/>
    </source>
</evidence>
<evidence type="ECO:0000256" key="2">
    <source>
        <dbReference type="ARBA" id="ARBA00022603"/>
    </source>
</evidence>
<comment type="catalytic activity">
    <reaction evidence="4">
        <text>a 2'-deoxyadenosine in DNA + S-adenosyl-L-methionine = an N(6)-methyl-2'-deoxyadenosine in DNA + S-adenosyl-L-homocysteine + H(+)</text>
        <dbReference type="Rhea" id="RHEA:15197"/>
        <dbReference type="Rhea" id="RHEA-COMP:12418"/>
        <dbReference type="Rhea" id="RHEA-COMP:12419"/>
        <dbReference type="ChEBI" id="CHEBI:15378"/>
        <dbReference type="ChEBI" id="CHEBI:57856"/>
        <dbReference type="ChEBI" id="CHEBI:59789"/>
        <dbReference type="ChEBI" id="CHEBI:90615"/>
        <dbReference type="ChEBI" id="CHEBI:90616"/>
        <dbReference type="EC" id="2.1.1.72"/>
    </reaction>
</comment>
<feature type="non-terminal residue" evidence="6">
    <location>
        <position position="1"/>
    </location>
</feature>
<dbReference type="InterPro" id="IPR050953">
    <property type="entry name" value="N4_N6_ade-DNA_methylase"/>
</dbReference>
<accession>X1CKB7</accession>